<dbReference type="InterPro" id="IPR017937">
    <property type="entry name" value="Thioredoxin_CS"/>
</dbReference>
<organism evidence="3 4">
    <name type="scientific">Paenibacillus algicola</name>
    <dbReference type="NCBI Taxonomy" id="2565926"/>
    <lineage>
        <taxon>Bacteria</taxon>
        <taxon>Bacillati</taxon>
        <taxon>Bacillota</taxon>
        <taxon>Bacilli</taxon>
        <taxon>Bacillales</taxon>
        <taxon>Paenibacillaceae</taxon>
        <taxon>Paenibacillus</taxon>
    </lineage>
</organism>
<dbReference type="Gene3D" id="3.40.30.10">
    <property type="entry name" value="Glutaredoxin"/>
    <property type="match status" value="1"/>
</dbReference>
<dbReference type="PANTHER" id="PTHR42852">
    <property type="entry name" value="THIOL:DISULFIDE INTERCHANGE PROTEIN DSBE"/>
    <property type="match status" value="1"/>
</dbReference>
<keyword evidence="4" id="KW-1185">Reference proteome</keyword>
<name>A0A4P8XLT7_9BACL</name>
<dbReference type="CDD" id="cd02966">
    <property type="entry name" value="TlpA_like_family"/>
    <property type="match status" value="1"/>
</dbReference>
<protein>
    <submittedName>
        <fullName evidence="3">Redoxin family protein</fullName>
    </submittedName>
</protein>
<feature type="domain" description="Thioredoxin" evidence="2">
    <location>
        <begin position="43"/>
        <end position="183"/>
    </location>
</feature>
<accession>A0A4P8XLT7</accession>
<dbReference type="InterPro" id="IPR036249">
    <property type="entry name" value="Thioredoxin-like_sf"/>
</dbReference>
<dbReference type="GO" id="GO:0016491">
    <property type="term" value="F:oxidoreductase activity"/>
    <property type="evidence" value="ECO:0007669"/>
    <property type="project" value="InterPro"/>
</dbReference>
<dbReference type="Proteomes" id="UP000300879">
    <property type="component" value="Chromosome"/>
</dbReference>
<dbReference type="EMBL" id="CP040396">
    <property type="protein sequence ID" value="QCT03468.1"/>
    <property type="molecule type" value="Genomic_DNA"/>
</dbReference>
<dbReference type="AlphaFoldDB" id="A0A4P8XLT7"/>
<evidence type="ECO:0000313" key="4">
    <source>
        <dbReference type="Proteomes" id="UP000300879"/>
    </source>
</evidence>
<dbReference type="InterPro" id="IPR050553">
    <property type="entry name" value="Thioredoxin_ResA/DsbE_sf"/>
</dbReference>
<reference evidence="3 4" key="1">
    <citation type="submission" date="2019-05" db="EMBL/GenBank/DDBJ databases">
        <authorList>
            <person name="Chen C."/>
        </authorList>
    </citation>
    <scope>NUCLEOTIDE SEQUENCE [LARGE SCALE GENOMIC DNA]</scope>
    <source>
        <strain evidence="3 4">HB172198</strain>
    </source>
</reference>
<evidence type="ECO:0000313" key="3">
    <source>
        <dbReference type="EMBL" id="QCT03468.1"/>
    </source>
</evidence>
<dbReference type="InterPro" id="IPR000866">
    <property type="entry name" value="AhpC/TSA"/>
</dbReference>
<evidence type="ECO:0000259" key="2">
    <source>
        <dbReference type="PROSITE" id="PS51352"/>
    </source>
</evidence>
<dbReference type="RefSeq" id="WP_138226333.1">
    <property type="nucleotide sequence ID" value="NZ_CP040396.1"/>
</dbReference>
<dbReference type="PANTHER" id="PTHR42852:SF13">
    <property type="entry name" value="PROTEIN DIPZ"/>
    <property type="match status" value="1"/>
</dbReference>
<proteinExistence type="predicted"/>
<dbReference type="Pfam" id="PF00578">
    <property type="entry name" value="AhpC-TSA"/>
    <property type="match status" value="1"/>
</dbReference>
<dbReference type="GO" id="GO:0016209">
    <property type="term" value="F:antioxidant activity"/>
    <property type="evidence" value="ECO:0007669"/>
    <property type="project" value="InterPro"/>
</dbReference>
<gene>
    <name evidence="3" type="ORF">E6C60_2756</name>
</gene>
<dbReference type="PROSITE" id="PS00194">
    <property type="entry name" value="THIOREDOXIN_1"/>
    <property type="match status" value="1"/>
</dbReference>
<dbReference type="SUPFAM" id="SSF52833">
    <property type="entry name" value="Thioredoxin-like"/>
    <property type="match status" value="1"/>
</dbReference>
<evidence type="ECO:0000256" key="1">
    <source>
        <dbReference type="ARBA" id="ARBA00023157"/>
    </source>
</evidence>
<dbReference type="KEGG" id="palo:E6C60_2756"/>
<keyword evidence="1" id="KW-1015">Disulfide bond</keyword>
<dbReference type="InterPro" id="IPR013766">
    <property type="entry name" value="Thioredoxin_domain"/>
</dbReference>
<dbReference type="PROSITE" id="PS51352">
    <property type="entry name" value="THIOREDOXIN_2"/>
    <property type="match status" value="1"/>
</dbReference>
<sequence>MKRNIIILLVILAAAATVIYKQAGDEIQSVFKTEQPLPVEVGAKAGMLSPTFTLQGMNGGSYSGGGVREKALLINFWASWCEPCRQETPELIELARQYSEELDIYGINVTKYDVEKRARAFADEFNIPYPLLMDEEAEVFEALFKGQAFPTSVLIDRNGVIQEVLVGLPEPAELRKKVKRLTSL</sequence>
<dbReference type="OrthoDB" id="25753at2"/>